<dbReference type="Pfam" id="PF13839">
    <property type="entry name" value="PC-Esterase"/>
    <property type="match status" value="1"/>
</dbReference>
<dbReference type="PANTHER" id="PTHR32285">
    <property type="entry name" value="PROTEIN TRICHOME BIREFRINGENCE-LIKE 9-RELATED"/>
    <property type="match status" value="1"/>
</dbReference>
<dbReference type="PANTHER" id="PTHR32285:SF228">
    <property type="entry name" value="PMR5_CAS1P GDSL_SGNH-LIKE ACYL-ESTERASE FAMILY PROTEIN"/>
    <property type="match status" value="1"/>
</dbReference>
<dbReference type="GO" id="GO:0016413">
    <property type="term" value="F:O-acetyltransferase activity"/>
    <property type="evidence" value="ECO:0007669"/>
    <property type="project" value="InterPro"/>
</dbReference>
<dbReference type="AlphaFoldDB" id="A0AAQ3RJC0"/>
<protein>
    <recommendedName>
        <fullName evidence="2">Trichome birefringence-like C-terminal domain-containing protein</fullName>
    </recommendedName>
</protein>
<accession>A0AAQ3RJC0</accession>
<feature type="domain" description="Trichome birefringence-like C-terminal" evidence="2">
    <location>
        <begin position="14"/>
        <end position="107"/>
    </location>
</feature>
<comment type="similarity">
    <text evidence="1">Belongs to the PC-esterase family. TBL subfamily.</text>
</comment>
<name>A0AAQ3RJC0_VIGMU</name>
<keyword evidence="4" id="KW-1185">Reference proteome</keyword>
<dbReference type="InterPro" id="IPR026057">
    <property type="entry name" value="TBL_C"/>
</dbReference>
<evidence type="ECO:0000256" key="1">
    <source>
        <dbReference type="ARBA" id="ARBA00007727"/>
    </source>
</evidence>
<gene>
    <name evidence="3" type="ORF">V8G54_029624</name>
</gene>
<evidence type="ECO:0000313" key="3">
    <source>
        <dbReference type="EMBL" id="WVY97473.1"/>
    </source>
</evidence>
<organism evidence="3 4">
    <name type="scientific">Vigna mungo</name>
    <name type="common">Black gram</name>
    <name type="synonym">Phaseolus mungo</name>
    <dbReference type="NCBI Taxonomy" id="3915"/>
    <lineage>
        <taxon>Eukaryota</taxon>
        <taxon>Viridiplantae</taxon>
        <taxon>Streptophyta</taxon>
        <taxon>Embryophyta</taxon>
        <taxon>Tracheophyta</taxon>
        <taxon>Spermatophyta</taxon>
        <taxon>Magnoliopsida</taxon>
        <taxon>eudicotyledons</taxon>
        <taxon>Gunneridae</taxon>
        <taxon>Pentapetalae</taxon>
        <taxon>rosids</taxon>
        <taxon>fabids</taxon>
        <taxon>Fabales</taxon>
        <taxon>Fabaceae</taxon>
        <taxon>Papilionoideae</taxon>
        <taxon>50 kb inversion clade</taxon>
        <taxon>NPAAA clade</taxon>
        <taxon>indigoferoid/millettioid clade</taxon>
        <taxon>Phaseoleae</taxon>
        <taxon>Vigna</taxon>
    </lineage>
</organism>
<dbReference type="EMBL" id="CP144692">
    <property type="protein sequence ID" value="WVY97473.1"/>
    <property type="molecule type" value="Genomic_DNA"/>
</dbReference>
<dbReference type="InterPro" id="IPR029962">
    <property type="entry name" value="TBL"/>
</dbReference>
<dbReference type="GO" id="GO:0005794">
    <property type="term" value="C:Golgi apparatus"/>
    <property type="evidence" value="ECO:0007669"/>
    <property type="project" value="TreeGrafter"/>
</dbReference>
<reference evidence="3 4" key="1">
    <citation type="journal article" date="2023" name="Life. Sci Alliance">
        <title>Evolutionary insights into 3D genome organization and epigenetic landscape of Vigna mungo.</title>
        <authorList>
            <person name="Junaid A."/>
            <person name="Singh B."/>
            <person name="Bhatia S."/>
        </authorList>
    </citation>
    <scope>NUCLEOTIDE SEQUENCE [LARGE SCALE GENOMIC DNA]</scope>
    <source>
        <strain evidence="3">Urdbean</strain>
    </source>
</reference>
<evidence type="ECO:0000259" key="2">
    <source>
        <dbReference type="Pfam" id="PF13839"/>
    </source>
</evidence>
<sequence>MSKLLRLHVFTCRQNGWKCYKQRQPLQFFSHLHVPEPLVVLQGVIKRMRFPVYLQDITTMTALRRDGHPSVYSKAMNEERQKAGTGLSSDCSHWCLPGVPDIWNEMLRVLL</sequence>
<dbReference type="Proteomes" id="UP001374535">
    <property type="component" value="Chromosome 9"/>
</dbReference>
<evidence type="ECO:0000313" key="4">
    <source>
        <dbReference type="Proteomes" id="UP001374535"/>
    </source>
</evidence>
<proteinExistence type="inferred from homology"/>